<dbReference type="AlphaFoldDB" id="A0A0E9TKB0"/>
<accession>A0A0E9TKB0</accession>
<organism evidence="2">
    <name type="scientific">Anguilla anguilla</name>
    <name type="common">European freshwater eel</name>
    <name type="synonym">Muraena anguilla</name>
    <dbReference type="NCBI Taxonomy" id="7936"/>
    <lineage>
        <taxon>Eukaryota</taxon>
        <taxon>Metazoa</taxon>
        <taxon>Chordata</taxon>
        <taxon>Craniata</taxon>
        <taxon>Vertebrata</taxon>
        <taxon>Euteleostomi</taxon>
        <taxon>Actinopterygii</taxon>
        <taxon>Neopterygii</taxon>
        <taxon>Teleostei</taxon>
        <taxon>Anguilliformes</taxon>
        <taxon>Anguillidae</taxon>
        <taxon>Anguilla</taxon>
    </lineage>
</organism>
<feature type="region of interest" description="Disordered" evidence="1">
    <location>
        <begin position="1"/>
        <end position="20"/>
    </location>
</feature>
<reference evidence="2" key="1">
    <citation type="submission" date="2014-11" db="EMBL/GenBank/DDBJ databases">
        <authorList>
            <person name="Amaro Gonzalez C."/>
        </authorList>
    </citation>
    <scope>NUCLEOTIDE SEQUENCE</scope>
</reference>
<protein>
    <submittedName>
        <fullName evidence="2">Uncharacterized protein</fullName>
    </submittedName>
</protein>
<evidence type="ECO:0000313" key="2">
    <source>
        <dbReference type="EMBL" id="JAH54031.1"/>
    </source>
</evidence>
<sequence>MWKVLISKESKVRQSQTSFI</sequence>
<feature type="compositionally biased region" description="Basic and acidic residues" evidence="1">
    <location>
        <begin position="1"/>
        <end position="12"/>
    </location>
</feature>
<dbReference type="EMBL" id="GBXM01054546">
    <property type="protein sequence ID" value="JAH54031.1"/>
    <property type="molecule type" value="Transcribed_RNA"/>
</dbReference>
<evidence type="ECO:0000256" key="1">
    <source>
        <dbReference type="SAM" id="MobiDB-lite"/>
    </source>
</evidence>
<proteinExistence type="predicted"/>
<name>A0A0E9TKB0_ANGAN</name>
<reference evidence="2" key="2">
    <citation type="journal article" date="2015" name="Fish Shellfish Immunol.">
        <title>Early steps in the European eel (Anguilla anguilla)-Vibrio vulnificus interaction in the gills: Role of the RtxA13 toxin.</title>
        <authorList>
            <person name="Callol A."/>
            <person name="Pajuelo D."/>
            <person name="Ebbesson L."/>
            <person name="Teles M."/>
            <person name="MacKenzie S."/>
            <person name="Amaro C."/>
        </authorList>
    </citation>
    <scope>NUCLEOTIDE SEQUENCE</scope>
</reference>